<dbReference type="AlphaFoldDB" id="A0A8J8P5W5"/>
<name>A0A8J8P5W5_HALGN</name>
<keyword evidence="3" id="KW-1185">Reference proteome</keyword>
<sequence length="588" mass="65692">MKNLILAFLWLALPSIRSELPICQQAQYPRVFGQATENCASYLKALDYSANLGLMVAGGSTACTGLLPTALQCTAFQHPIIAIYKDGFSQQDMKLFAIDIPSCQNMYPSVTQIVINKDPAIPSMVAAIFNTPTSYLAIIQDLADPLNYSILGIEDLEGIAFSSIMQQNIFLKTHDLLIQIEHHFGDPNTKDAVIFHFKVSNQETMSMRNLKFSSPAFSVLPQIIAMILQGKIYTVYLIGGVLNFSLIDSEPAAKTDKFDFQDPGIFISAAFMVENDFYKESTNDRDTLLANAFQTDQQIIIIEMVYTQTLNSNQMKSHIFTGQTTILALHCINLSTYMTIDRISISQDYNIVVRKYDLQAQNVQTYRTFYGDLVSEYRAFVRTESEFYILANGYSMRRDWELDQSFLPFLNLDGDPMDGNTYSENISGVIYSSLQNQGCYSMYDSTYPIQLDSISSISMPISPLVNFFEDISSSDPILLQPYIDANILQAVDGISNIVDISSWCQTKHIAVSIADQPELKYDPINGQTFDFSSSFQQEVKCQSGSSLQHSTYSFTFGDMSPIEGSPVVSADLVDSTSGRLTVNPLNYD</sequence>
<protein>
    <submittedName>
        <fullName evidence="2">Uncharacterized protein</fullName>
    </submittedName>
</protein>
<evidence type="ECO:0000313" key="2">
    <source>
        <dbReference type="EMBL" id="TNV87538.1"/>
    </source>
</evidence>
<evidence type="ECO:0000256" key="1">
    <source>
        <dbReference type="SAM" id="SignalP"/>
    </source>
</evidence>
<proteinExistence type="predicted"/>
<organism evidence="2 3">
    <name type="scientific">Halteria grandinella</name>
    <dbReference type="NCBI Taxonomy" id="5974"/>
    <lineage>
        <taxon>Eukaryota</taxon>
        <taxon>Sar</taxon>
        <taxon>Alveolata</taxon>
        <taxon>Ciliophora</taxon>
        <taxon>Intramacronucleata</taxon>
        <taxon>Spirotrichea</taxon>
        <taxon>Stichotrichia</taxon>
        <taxon>Sporadotrichida</taxon>
        <taxon>Halteriidae</taxon>
        <taxon>Halteria</taxon>
    </lineage>
</organism>
<accession>A0A8J8P5W5</accession>
<reference evidence="2" key="1">
    <citation type="submission" date="2019-06" db="EMBL/GenBank/DDBJ databases">
        <authorList>
            <person name="Zheng W."/>
        </authorList>
    </citation>
    <scope>NUCLEOTIDE SEQUENCE</scope>
    <source>
        <strain evidence="2">QDHG01</strain>
    </source>
</reference>
<feature type="chain" id="PRO_5035160391" evidence="1">
    <location>
        <begin position="19"/>
        <end position="588"/>
    </location>
</feature>
<dbReference type="Proteomes" id="UP000785679">
    <property type="component" value="Unassembled WGS sequence"/>
</dbReference>
<dbReference type="EMBL" id="RRYP01000376">
    <property type="protein sequence ID" value="TNV87538.1"/>
    <property type="molecule type" value="Genomic_DNA"/>
</dbReference>
<comment type="caution">
    <text evidence="2">The sequence shown here is derived from an EMBL/GenBank/DDBJ whole genome shotgun (WGS) entry which is preliminary data.</text>
</comment>
<feature type="signal peptide" evidence="1">
    <location>
        <begin position="1"/>
        <end position="18"/>
    </location>
</feature>
<evidence type="ECO:0000313" key="3">
    <source>
        <dbReference type="Proteomes" id="UP000785679"/>
    </source>
</evidence>
<gene>
    <name evidence="2" type="ORF">FGO68_gene2230</name>
</gene>
<keyword evidence="1" id="KW-0732">Signal</keyword>